<accession>A0AAW0UHH6</accession>
<organism evidence="2 3">
    <name type="scientific">Scylla paramamosain</name>
    <name type="common">Mud crab</name>
    <dbReference type="NCBI Taxonomy" id="85552"/>
    <lineage>
        <taxon>Eukaryota</taxon>
        <taxon>Metazoa</taxon>
        <taxon>Ecdysozoa</taxon>
        <taxon>Arthropoda</taxon>
        <taxon>Crustacea</taxon>
        <taxon>Multicrustacea</taxon>
        <taxon>Malacostraca</taxon>
        <taxon>Eumalacostraca</taxon>
        <taxon>Eucarida</taxon>
        <taxon>Decapoda</taxon>
        <taxon>Pleocyemata</taxon>
        <taxon>Brachyura</taxon>
        <taxon>Eubrachyura</taxon>
        <taxon>Portunoidea</taxon>
        <taxon>Portunidae</taxon>
        <taxon>Portuninae</taxon>
        <taxon>Scylla</taxon>
    </lineage>
</organism>
<proteinExistence type="predicted"/>
<gene>
    <name evidence="2" type="ORF">O3P69_004307</name>
</gene>
<dbReference type="Proteomes" id="UP001487740">
    <property type="component" value="Unassembled WGS sequence"/>
</dbReference>
<keyword evidence="1" id="KW-0732">Signal</keyword>
<sequence length="324" mass="36549">MKQAWRLAKLWTLQLVVVSATMTLHTPSASDSVVSAQRLAVPSTHTIRVPFTKLDSDLDQWGMSLRAALQTLVAWELSQCSLVVAADSDYLASQTLDALTGLPNQKQVNKKLWQVVGVTGGWEAAGRRVVWRARGCRAYIFLLRKPQALLSFGDSVPALWDYGGRYVLVGLTRDELDALTLTHKGRKTEHLVGLVQSDKVGKWEVYINQLYWGPGMRLHATWRKGHFSSPASPFIDKISDIRGSVLQLFILTVQIAMFEWEPSTLYRRNEEGVLEHLYGRDIEVIRALADVFNFTAKFIETYDGVPLLYCVMDVFRNQHVSLSI</sequence>
<dbReference type="EMBL" id="JARAKH010000012">
    <property type="protein sequence ID" value="KAK8399140.1"/>
    <property type="molecule type" value="Genomic_DNA"/>
</dbReference>
<dbReference type="AlphaFoldDB" id="A0AAW0UHH6"/>
<feature type="chain" id="PRO_5043396275" evidence="1">
    <location>
        <begin position="21"/>
        <end position="324"/>
    </location>
</feature>
<evidence type="ECO:0000313" key="3">
    <source>
        <dbReference type="Proteomes" id="UP001487740"/>
    </source>
</evidence>
<comment type="caution">
    <text evidence="2">The sequence shown here is derived from an EMBL/GenBank/DDBJ whole genome shotgun (WGS) entry which is preliminary data.</text>
</comment>
<evidence type="ECO:0000256" key="1">
    <source>
        <dbReference type="SAM" id="SignalP"/>
    </source>
</evidence>
<reference evidence="2 3" key="1">
    <citation type="submission" date="2023-03" db="EMBL/GenBank/DDBJ databases">
        <title>High-quality genome of Scylla paramamosain provides insights in environmental adaptation.</title>
        <authorList>
            <person name="Zhang L."/>
        </authorList>
    </citation>
    <scope>NUCLEOTIDE SEQUENCE [LARGE SCALE GENOMIC DNA]</scope>
    <source>
        <strain evidence="2">LZ_2023a</strain>
        <tissue evidence="2">Muscle</tissue>
    </source>
</reference>
<protein>
    <submittedName>
        <fullName evidence="2">Uncharacterized protein</fullName>
    </submittedName>
</protein>
<name>A0AAW0UHH6_SCYPA</name>
<evidence type="ECO:0000313" key="2">
    <source>
        <dbReference type="EMBL" id="KAK8399140.1"/>
    </source>
</evidence>
<keyword evidence="3" id="KW-1185">Reference proteome</keyword>
<feature type="signal peptide" evidence="1">
    <location>
        <begin position="1"/>
        <end position="20"/>
    </location>
</feature>